<accession>A0A543FZ96</accession>
<proteinExistence type="inferred from homology"/>
<dbReference type="EMBL" id="VFPH01000002">
    <property type="protein sequence ID" value="TQM39158.1"/>
    <property type="molecule type" value="Genomic_DNA"/>
</dbReference>
<dbReference type="PANTHER" id="PTHR43807:SF20">
    <property type="entry name" value="FI04487P"/>
    <property type="match status" value="1"/>
</dbReference>
<keyword evidence="10" id="KW-1185">Reference proteome</keyword>
<evidence type="ECO:0000313" key="9">
    <source>
        <dbReference type="EMBL" id="TQM39158.1"/>
    </source>
</evidence>
<keyword evidence="3 9" id="KW-0032">Aminotransferase</keyword>
<evidence type="ECO:0000256" key="3">
    <source>
        <dbReference type="ARBA" id="ARBA00022576"/>
    </source>
</evidence>
<reference evidence="9 10" key="1">
    <citation type="submission" date="2019-06" db="EMBL/GenBank/DDBJ databases">
        <title>Sequencing the genomes of 1000 actinobacteria strains.</title>
        <authorList>
            <person name="Klenk H.-P."/>
        </authorList>
    </citation>
    <scope>NUCLEOTIDE SEQUENCE [LARGE SCALE GENOMIC DNA]</scope>
    <source>
        <strain evidence="9 10">DSM 45511</strain>
    </source>
</reference>
<dbReference type="FunFam" id="3.40.640.10:FF:000033">
    <property type="entry name" value="Aspartate aminotransferase"/>
    <property type="match status" value="1"/>
</dbReference>
<dbReference type="AlphaFoldDB" id="A0A543FZ96"/>
<dbReference type="Pfam" id="PF00155">
    <property type="entry name" value="Aminotran_1_2"/>
    <property type="match status" value="1"/>
</dbReference>
<name>A0A543FZ96_9PSEU</name>
<dbReference type="Gene3D" id="3.90.1150.10">
    <property type="entry name" value="Aspartate Aminotransferase, domain 1"/>
    <property type="match status" value="1"/>
</dbReference>
<feature type="domain" description="DUF6194" evidence="8">
    <location>
        <begin position="418"/>
        <end position="564"/>
    </location>
</feature>
<sequence length="564" mass="62107">MVARGPASPPERSGGNRTRLSRTSAKAGLFTESVIRETFRLAAQHGAINLGQGYPDFPCPQEIKDAACAAILADDNQYPMTFGTPALRAAIAEKTARTYPGWTIDPDTELCVTCGATEALVAVAFALLDPGDEVVLFEPWYENYQPDAILAGAVPRTVRMRAPDWTFDEAELRAAFGPRTKAVFLCHPNNPTGKVYSAEELALVGELCQRWDAVLVVDSIYEHIHYLGPGGYQPPALVPGLEDRTITVNALSKTYAVTGWRVGWTVAPPDLTAAIRKVHDFLTIAAPAPMQAGGVAALGLPDGYYADLAARYLERRDLLCSALEDIGFDLRRPDGSYYVLCDMAPLDPEGDGVAFARRLITEVGVSCVPAVSFWRPENVAAGRSMIRFAFPKRPETLNAAVDRLKSLKWQFNDTIEGMDASSVIRYICEEFDHVVAVENEGDTFFTYDPSGRPPEGAWQPFATVVTSDRHDRVSKLERPGAYRLNIGLRKATYTGLFGAPPRERDEDWVLDTGFDYATEDRLMPHPHYGSQYWVCIVNPSEAGFEEVRPLLAEAYAFAVRKAER</sequence>
<dbReference type="InterPro" id="IPR045676">
    <property type="entry name" value="DUF6194"/>
</dbReference>
<evidence type="ECO:0000256" key="5">
    <source>
        <dbReference type="ARBA" id="ARBA00022898"/>
    </source>
</evidence>
<feature type="region of interest" description="Disordered" evidence="6">
    <location>
        <begin position="1"/>
        <end position="22"/>
    </location>
</feature>
<keyword evidence="5" id="KW-0663">Pyridoxal phosphate</keyword>
<protein>
    <submittedName>
        <fullName evidence="9">Aspartate/methionine/tyrosine aminotransferase</fullName>
    </submittedName>
</protein>
<comment type="similarity">
    <text evidence="2">Belongs to the class-I pyridoxal-phosphate-dependent aminotransferase family.</text>
</comment>
<gene>
    <name evidence="9" type="ORF">FB388_6413</name>
</gene>
<dbReference type="GO" id="GO:0005737">
    <property type="term" value="C:cytoplasm"/>
    <property type="evidence" value="ECO:0007669"/>
    <property type="project" value="TreeGrafter"/>
</dbReference>
<organism evidence="9 10">
    <name type="scientific">Pseudonocardia cypriaca</name>
    <dbReference type="NCBI Taxonomy" id="882449"/>
    <lineage>
        <taxon>Bacteria</taxon>
        <taxon>Bacillati</taxon>
        <taxon>Actinomycetota</taxon>
        <taxon>Actinomycetes</taxon>
        <taxon>Pseudonocardiales</taxon>
        <taxon>Pseudonocardiaceae</taxon>
        <taxon>Pseudonocardia</taxon>
    </lineage>
</organism>
<dbReference type="OrthoDB" id="9763453at2"/>
<dbReference type="Gene3D" id="3.40.640.10">
    <property type="entry name" value="Type I PLP-dependent aspartate aminotransferase-like (Major domain)"/>
    <property type="match status" value="1"/>
</dbReference>
<keyword evidence="4 9" id="KW-0808">Transferase</keyword>
<dbReference type="InterPro" id="IPR051326">
    <property type="entry name" value="Kynurenine-oxoglutarate_AT"/>
</dbReference>
<dbReference type="InterPro" id="IPR015422">
    <property type="entry name" value="PyrdxlP-dep_Trfase_small"/>
</dbReference>
<comment type="caution">
    <text evidence="9">The sequence shown here is derived from an EMBL/GenBank/DDBJ whole genome shotgun (WGS) entry which is preliminary data.</text>
</comment>
<evidence type="ECO:0000313" key="10">
    <source>
        <dbReference type="Proteomes" id="UP000319818"/>
    </source>
</evidence>
<dbReference type="Proteomes" id="UP000319818">
    <property type="component" value="Unassembled WGS sequence"/>
</dbReference>
<dbReference type="CDD" id="cd00609">
    <property type="entry name" value="AAT_like"/>
    <property type="match status" value="1"/>
</dbReference>
<comment type="cofactor">
    <cofactor evidence="1">
        <name>pyridoxal 5'-phosphate</name>
        <dbReference type="ChEBI" id="CHEBI:597326"/>
    </cofactor>
</comment>
<dbReference type="InterPro" id="IPR015424">
    <property type="entry name" value="PyrdxlP-dep_Trfase"/>
</dbReference>
<dbReference type="GO" id="GO:0030170">
    <property type="term" value="F:pyridoxal phosphate binding"/>
    <property type="evidence" value="ECO:0007669"/>
    <property type="project" value="InterPro"/>
</dbReference>
<dbReference type="InterPro" id="IPR015421">
    <property type="entry name" value="PyrdxlP-dep_Trfase_major"/>
</dbReference>
<dbReference type="InterPro" id="IPR004839">
    <property type="entry name" value="Aminotransferase_I/II_large"/>
</dbReference>
<dbReference type="SUPFAM" id="SSF53383">
    <property type="entry name" value="PLP-dependent transferases"/>
    <property type="match status" value="1"/>
</dbReference>
<evidence type="ECO:0000256" key="1">
    <source>
        <dbReference type="ARBA" id="ARBA00001933"/>
    </source>
</evidence>
<evidence type="ECO:0000256" key="6">
    <source>
        <dbReference type="SAM" id="MobiDB-lite"/>
    </source>
</evidence>
<evidence type="ECO:0000256" key="4">
    <source>
        <dbReference type="ARBA" id="ARBA00022679"/>
    </source>
</evidence>
<evidence type="ECO:0000256" key="2">
    <source>
        <dbReference type="ARBA" id="ARBA00007441"/>
    </source>
</evidence>
<dbReference type="PANTHER" id="PTHR43807">
    <property type="entry name" value="FI04487P"/>
    <property type="match status" value="1"/>
</dbReference>
<dbReference type="GO" id="GO:0016212">
    <property type="term" value="F:kynurenine-oxoglutarate transaminase activity"/>
    <property type="evidence" value="ECO:0007669"/>
    <property type="project" value="TreeGrafter"/>
</dbReference>
<dbReference type="Pfam" id="PF19694">
    <property type="entry name" value="DUF6194"/>
    <property type="match status" value="1"/>
</dbReference>
<evidence type="ECO:0000259" key="7">
    <source>
        <dbReference type="Pfam" id="PF00155"/>
    </source>
</evidence>
<evidence type="ECO:0000259" key="8">
    <source>
        <dbReference type="Pfam" id="PF19694"/>
    </source>
</evidence>
<feature type="domain" description="Aminotransferase class I/classII large" evidence="7">
    <location>
        <begin position="48"/>
        <end position="403"/>
    </location>
</feature>